<protein>
    <submittedName>
        <fullName evidence="2">Uncharacterized protein</fullName>
    </submittedName>
</protein>
<keyword evidence="1" id="KW-0732">Signal</keyword>
<proteinExistence type="predicted"/>
<keyword evidence="3" id="KW-1185">Reference proteome</keyword>
<name>A0A841JYU8_9BACT</name>
<gene>
    <name evidence="2" type="ORF">HNQ77_004292</name>
</gene>
<reference evidence="2 3" key="1">
    <citation type="submission" date="2020-08" db="EMBL/GenBank/DDBJ databases">
        <title>Genomic Encyclopedia of Type Strains, Phase IV (KMG-IV): sequencing the most valuable type-strain genomes for metagenomic binning, comparative biology and taxonomic classification.</title>
        <authorList>
            <person name="Goeker M."/>
        </authorList>
    </citation>
    <scope>NUCLEOTIDE SEQUENCE [LARGE SCALE GENOMIC DNA]</scope>
    <source>
        <strain evidence="2 3">DSM 103733</strain>
    </source>
</reference>
<organism evidence="2 3">
    <name type="scientific">Silvibacterium bohemicum</name>
    <dbReference type="NCBI Taxonomy" id="1577686"/>
    <lineage>
        <taxon>Bacteria</taxon>
        <taxon>Pseudomonadati</taxon>
        <taxon>Acidobacteriota</taxon>
        <taxon>Terriglobia</taxon>
        <taxon>Terriglobales</taxon>
        <taxon>Acidobacteriaceae</taxon>
        <taxon>Silvibacterium</taxon>
    </lineage>
</organism>
<dbReference type="RefSeq" id="WP_050058235.1">
    <property type="nucleotide sequence ID" value="NZ_JACHEK010000009.1"/>
</dbReference>
<evidence type="ECO:0000313" key="3">
    <source>
        <dbReference type="Proteomes" id="UP000538666"/>
    </source>
</evidence>
<dbReference type="Proteomes" id="UP000538666">
    <property type="component" value="Unassembled WGS sequence"/>
</dbReference>
<dbReference type="EMBL" id="JACHEK010000009">
    <property type="protein sequence ID" value="MBB6146320.1"/>
    <property type="molecule type" value="Genomic_DNA"/>
</dbReference>
<dbReference type="AlphaFoldDB" id="A0A841JYU8"/>
<evidence type="ECO:0000313" key="2">
    <source>
        <dbReference type="EMBL" id="MBB6146320.1"/>
    </source>
</evidence>
<dbReference type="OrthoDB" id="115424at2"/>
<feature type="signal peptide" evidence="1">
    <location>
        <begin position="1"/>
        <end position="18"/>
    </location>
</feature>
<accession>A0A841JYU8</accession>
<feature type="chain" id="PRO_5032477641" evidence="1">
    <location>
        <begin position="19"/>
        <end position="276"/>
    </location>
</feature>
<sequence>MRFAIFAALLCLAARAYAQAPLPDVSTLMRQVQDHQRKMDETRENYTYREVMFTRELNKDSSVKKTESEESEIFYVNTHEIDRTVKKNGKELTPDEQKKEQGRVMKAVQKAQSTPPGQSTDKNEVTVSQLLAIMKVSNPRREMMDGRSTIAFDFVGDPHAKTHGMAEDASKKLSGTLWVDEQDREVRRMVARFDDNFHLGFGLFSVGKGSNFTFNQKLVNNELWLPTDGQAHLIAHAIGIIGYRADIAVTDNDYQKFHAEAQQQAGAKPAQPATQP</sequence>
<evidence type="ECO:0000256" key="1">
    <source>
        <dbReference type="SAM" id="SignalP"/>
    </source>
</evidence>
<comment type="caution">
    <text evidence="2">The sequence shown here is derived from an EMBL/GenBank/DDBJ whole genome shotgun (WGS) entry which is preliminary data.</text>
</comment>